<keyword evidence="3" id="KW-0472">Membrane</keyword>
<dbReference type="InterPro" id="IPR003439">
    <property type="entry name" value="ABC_transporter-like_ATP-bd"/>
</dbReference>
<dbReference type="Pfam" id="PF00005">
    <property type="entry name" value="ABC_tran"/>
    <property type="match status" value="1"/>
</dbReference>
<keyword evidence="2" id="KW-0813">Transport</keyword>
<dbReference type="SMART" id="SM00382">
    <property type="entry name" value="AAA"/>
    <property type="match status" value="1"/>
</dbReference>
<dbReference type="PANTHER" id="PTHR42788">
    <property type="entry name" value="TAURINE IMPORT ATP-BINDING PROTEIN-RELATED"/>
    <property type="match status" value="1"/>
</dbReference>
<dbReference type="OrthoDB" id="8683598at2"/>
<keyword evidence="5 7" id="KW-0067">ATP-binding</keyword>
<proteinExistence type="inferred from homology"/>
<evidence type="ECO:0000256" key="3">
    <source>
        <dbReference type="ARBA" id="ARBA00022475"/>
    </source>
</evidence>
<dbReference type="PROSITE" id="PS50893">
    <property type="entry name" value="ABC_TRANSPORTER_2"/>
    <property type="match status" value="1"/>
</dbReference>
<dbReference type="InterPro" id="IPR027417">
    <property type="entry name" value="P-loop_NTPase"/>
</dbReference>
<sequence>MTSPCIRARGISKTYPGREGRPVQALANVSIEVGTAEVLAILGASGCGKSTLLRIMAGLDQDYTGEMVVHGKPVTGPGLDRGFVFQDHRLVPWMTVRENIGLGLHRLDGAARARAIEDKLRLVGLTRFIDAYPAQLSGGMAQRVAIARALAYAPDVLLLDEPFGALDALTRVAMQAEVLRIQQQEKLSCVLVTHDIEEAIFLADRILVLSSSPGAVEAVIDVDMPKPRSRGAAAFTALREHIYDTHFATH</sequence>
<dbReference type="HOGENOM" id="CLU_000604_1_22_4"/>
<dbReference type="PANTHER" id="PTHR42788:SF13">
    <property type="entry name" value="ALIPHATIC SULFONATES IMPORT ATP-BINDING PROTEIN SSUB"/>
    <property type="match status" value="1"/>
</dbReference>
<dbReference type="GO" id="GO:0005524">
    <property type="term" value="F:ATP binding"/>
    <property type="evidence" value="ECO:0007669"/>
    <property type="project" value="UniProtKB-KW"/>
</dbReference>
<dbReference type="InterPro" id="IPR003593">
    <property type="entry name" value="AAA+_ATPase"/>
</dbReference>
<dbReference type="AlphaFoldDB" id="A0A0C6P7L2"/>
<keyword evidence="3" id="KW-1003">Cell membrane</keyword>
<evidence type="ECO:0000313" key="7">
    <source>
        <dbReference type="EMBL" id="CCJ54293.1"/>
    </source>
</evidence>
<organism evidence="7 8">
    <name type="scientific">Bordetella bronchiseptica 253</name>
    <dbReference type="NCBI Taxonomy" id="568707"/>
    <lineage>
        <taxon>Bacteria</taxon>
        <taxon>Pseudomonadati</taxon>
        <taxon>Pseudomonadota</taxon>
        <taxon>Betaproteobacteria</taxon>
        <taxon>Burkholderiales</taxon>
        <taxon>Alcaligenaceae</taxon>
        <taxon>Bordetella</taxon>
    </lineage>
</organism>
<dbReference type="Proteomes" id="UP000007564">
    <property type="component" value="Chromosome"/>
</dbReference>
<dbReference type="Gene3D" id="3.40.50.300">
    <property type="entry name" value="P-loop containing nucleotide triphosphate hydrolases"/>
    <property type="match status" value="1"/>
</dbReference>
<dbReference type="CDD" id="cd03293">
    <property type="entry name" value="ABC_NrtD_SsuB_transporters"/>
    <property type="match status" value="1"/>
</dbReference>
<dbReference type="GeneID" id="56480259"/>
<dbReference type="RefSeq" id="WP_010926036.1">
    <property type="nucleotide sequence ID" value="NC_019382.1"/>
</dbReference>
<evidence type="ECO:0000256" key="1">
    <source>
        <dbReference type="ARBA" id="ARBA00005417"/>
    </source>
</evidence>
<comment type="similarity">
    <text evidence="1">Belongs to the ABC transporter superfamily.</text>
</comment>
<gene>
    <name evidence="7" type="ORF">BN112_2376</name>
</gene>
<dbReference type="KEGG" id="bbh:BN112_2376"/>
<reference evidence="7 8" key="1">
    <citation type="journal article" date="2012" name="BMC Genomics">
        <title>Comparative genomics of the classical Bordetella subspecies: the evolution and exchange of virulence-associated diversity amongst closely related pathogens.</title>
        <authorList>
            <person name="Park J."/>
            <person name="Zhang Y."/>
            <person name="Buboltz A.M."/>
            <person name="Zhang X."/>
            <person name="Schuster S.C."/>
            <person name="Ahuja U."/>
            <person name="Liu M."/>
            <person name="Miller J.F."/>
            <person name="Sebaihia M."/>
            <person name="Bentley S.D."/>
            <person name="Parkhill J."/>
            <person name="Harvill E.T."/>
        </authorList>
    </citation>
    <scope>NUCLEOTIDE SEQUENCE [LARGE SCALE GENOMIC DNA]</scope>
    <source>
        <strain evidence="7 8">253</strain>
    </source>
</reference>
<evidence type="ECO:0000256" key="2">
    <source>
        <dbReference type="ARBA" id="ARBA00022448"/>
    </source>
</evidence>
<protein>
    <submittedName>
        <fullName evidence="7">ATP-binding component of ABC transporter</fullName>
    </submittedName>
</protein>
<keyword evidence="4" id="KW-0547">Nucleotide-binding</keyword>
<evidence type="ECO:0000256" key="5">
    <source>
        <dbReference type="ARBA" id="ARBA00022840"/>
    </source>
</evidence>
<dbReference type="EMBL" id="HE965806">
    <property type="protein sequence ID" value="CCJ54293.1"/>
    <property type="molecule type" value="Genomic_DNA"/>
</dbReference>
<accession>A0A0C6P7L2</accession>
<dbReference type="InterPro" id="IPR050166">
    <property type="entry name" value="ABC_transporter_ATP-bind"/>
</dbReference>
<evidence type="ECO:0000313" key="8">
    <source>
        <dbReference type="Proteomes" id="UP000007564"/>
    </source>
</evidence>
<evidence type="ECO:0000256" key="4">
    <source>
        <dbReference type="ARBA" id="ARBA00022741"/>
    </source>
</evidence>
<evidence type="ECO:0000259" key="6">
    <source>
        <dbReference type="PROSITE" id="PS50893"/>
    </source>
</evidence>
<feature type="domain" description="ABC transporter" evidence="6">
    <location>
        <begin position="6"/>
        <end position="236"/>
    </location>
</feature>
<dbReference type="InterPro" id="IPR017871">
    <property type="entry name" value="ABC_transporter-like_CS"/>
</dbReference>
<dbReference type="SUPFAM" id="SSF52540">
    <property type="entry name" value="P-loop containing nucleoside triphosphate hydrolases"/>
    <property type="match status" value="1"/>
</dbReference>
<dbReference type="PROSITE" id="PS00211">
    <property type="entry name" value="ABC_TRANSPORTER_1"/>
    <property type="match status" value="1"/>
</dbReference>
<dbReference type="GO" id="GO:0016887">
    <property type="term" value="F:ATP hydrolysis activity"/>
    <property type="evidence" value="ECO:0007669"/>
    <property type="project" value="InterPro"/>
</dbReference>
<name>A0A0C6P7L2_BORBO</name>